<evidence type="ECO:0000256" key="7">
    <source>
        <dbReference type="PIRSR" id="PIRSR601952-1"/>
    </source>
</evidence>
<proteinExistence type="inferred from homology"/>
<evidence type="ECO:0000313" key="12">
    <source>
        <dbReference type="EMBL" id="CNH54656.1"/>
    </source>
</evidence>
<dbReference type="PANTHER" id="PTHR11596">
    <property type="entry name" value="ALKALINE PHOSPHATASE"/>
    <property type="match status" value="1"/>
</dbReference>
<dbReference type="AlphaFoldDB" id="A0A0T9PAJ2"/>
<dbReference type="Proteomes" id="UP000044625">
    <property type="component" value="Unassembled WGS sequence"/>
</dbReference>
<dbReference type="GO" id="GO:0004035">
    <property type="term" value="F:alkaline phosphatase activity"/>
    <property type="evidence" value="ECO:0007669"/>
    <property type="project" value="UniProtKB-EC"/>
</dbReference>
<gene>
    <name evidence="12" type="primary">phoA</name>
    <name evidence="12" type="ORF">ERS008529_01508</name>
    <name evidence="13" type="ORF">ERS137968_02597</name>
</gene>
<evidence type="ECO:0000313" key="15">
    <source>
        <dbReference type="Proteomes" id="UP000045840"/>
    </source>
</evidence>
<dbReference type="SMART" id="SM00098">
    <property type="entry name" value="alkPPc"/>
    <property type="match status" value="1"/>
</dbReference>
<evidence type="ECO:0000256" key="2">
    <source>
        <dbReference type="ARBA" id="ARBA00022553"/>
    </source>
</evidence>
<keyword evidence="5 8" id="KW-0862">Zinc</keyword>
<dbReference type="InterPro" id="IPR018299">
    <property type="entry name" value="Alkaline_phosphatase_AS"/>
</dbReference>
<feature type="disulfide bond" evidence="9">
    <location>
        <begin position="313"/>
        <end position="363"/>
    </location>
</feature>
<reference evidence="15" key="2">
    <citation type="submission" date="2015-03" db="EMBL/GenBank/DDBJ databases">
        <authorList>
            <consortium name="Pathogen Informatics"/>
        </authorList>
    </citation>
    <scope>NUCLEOTIDE SEQUENCE [LARGE SCALE GENOMIC DNA]</scope>
    <source>
        <strain evidence="15">A125KOH2</strain>
    </source>
</reference>
<reference evidence="12" key="3">
    <citation type="submission" date="2015-03" db="EMBL/GenBank/DDBJ databases">
        <authorList>
            <person name="Murphy D."/>
        </authorList>
    </citation>
    <scope>NUCLEOTIDE SEQUENCE [LARGE SCALE GENOMIC DNA]</scope>
    <source>
        <strain evidence="12">A125KOH2</strain>
    </source>
</reference>
<comment type="cofactor">
    <cofactor evidence="8">
        <name>Mg(2+)</name>
        <dbReference type="ChEBI" id="CHEBI:18420"/>
    </cofactor>
    <text evidence="8">Binds 1 Mg(2+) ion.</text>
</comment>
<dbReference type="GO" id="GO:0042597">
    <property type="term" value="C:periplasmic space"/>
    <property type="evidence" value="ECO:0007669"/>
    <property type="project" value="TreeGrafter"/>
</dbReference>
<keyword evidence="6 8" id="KW-0460">Magnesium</keyword>
<dbReference type="GO" id="GO:0046872">
    <property type="term" value="F:metal ion binding"/>
    <property type="evidence" value="ECO:0007669"/>
    <property type="project" value="UniProtKB-KW"/>
</dbReference>
<evidence type="ECO:0000256" key="5">
    <source>
        <dbReference type="ARBA" id="ARBA00022833"/>
    </source>
</evidence>
<keyword evidence="9" id="KW-1015">Disulfide bond</keyword>
<evidence type="ECO:0000313" key="14">
    <source>
        <dbReference type="Proteomes" id="UP000044625"/>
    </source>
</evidence>
<evidence type="ECO:0000256" key="1">
    <source>
        <dbReference type="ARBA" id="ARBA00005984"/>
    </source>
</evidence>
<feature type="binding site" evidence="8">
    <location>
        <position position="78"/>
    </location>
    <ligand>
        <name>Mg(2+)</name>
        <dbReference type="ChEBI" id="CHEBI:18420"/>
    </ligand>
</feature>
<evidence type="ECO:0000256" key="9">
    <source>
        <dbReference type="PIRSR" id="PIRSR601952-3"/>
    </source>
</evidence>
<feature type="binding site" evidence="8">
    <location>
        <position position="182"/>
    </location>
    <ligand>
        <name>Mg(2+)</name>
        <dbReference type="ChEBI" id="CHEBI:18420"/>
    </ligand>
</feature>
<evidence type="ECO:0000313" key="13">
    <source>
        <dbReference type="EMBL" id="CRY67519.1"/>
    </source>
</evidence>
<dbReference type="EMBL" id="CWJL01000012">
    <property type="protein sequence ID" value="CRY67519.1"/>
    <property type="molecule type" value="Genomic_DNA"/>
</dbReference>
<keyword evidence="11" id="KW-0732">Signal</keyword>
<feature type="binding site" evidence="8">
    <location>
        <position position="358"/>
    </location>
    <ligand>
        <name>Zn(2+)</name>
        <dbReference type="ChEBI" id="CHEBI:29105"/>
        <label>2</label>
    </ligand>
</feature>
<reference evidence="13 14" key="1">
    <citation type="submission" date="2015-03" db="EMBL/GenBank/DDBJ databases">
        <authorList>
            <consortium name="Pathogen Informatics"/>
            <person name="Murphy D."/>
        </authorList>
    </citation>
    <scope>NUCLEOTIDE SEQUENCE [LARGE SCALE GENOMIC DNA]</scope>
    <source>
        <strain evidence="13">Type strain: CIP110230</strain>
        <strain evidence="14">type strain: CIP110230</strain>
    </source>
</reference>
<keyword evidence="2" id="KW-0597">Phosphoprotein</keyword>
<feature type="binding site" evidence="8">
    <location>
        <position position="439"/>
    </location>
    <ligand>
        <name>Zn(2+)</name>
        <dbReference type="ChEBI" id="CHEBI:29105"/>
        <label>2</label>
    </ligand>
</feature>
<comment type="similarity">
    <text evidence="1 10">Belongs to the alkaline phosphatase family.</text>
</comment>
<dbReference type="PANTHER" id="PTHR11596:SF5">
    <property type="entry name" value="ALKALINE PHOSPHATASE"/>
    <property type="match status" value="1"/>
</dbReference>
<keyword evidence="3 8" id="KW-0479">Metal-binding</keyword>
<dbReference type="InterPro" id="IPR017850">
    <property type="entry name" value="Alkaline_phosphatase_core_sf"/>
</dbReference>
<feature type="active site" description="Phosphoserine intermediate" evidence="7">
    <location>
        <position position="129"/>
    </location>
</feature>
<feature type="binding site" evidence="8">
    <location>
        <position position="180"/>
    </location>
    <ligand>
        <name>Mg(2+)</name>
        <dbReference type="ChEBI" id="CHEBI:18420"/>
    </ligand>
</feature>
<feature type="binding site" evidence="8">
    <location>
        <position position="354"/>
    </location>
    <ligand>
        <name>Zn(2+)</name>
        <dbReference type="ChEBI" id="CHEBI:29105"/>
        <label>2</label>
    </ligand>
</feature>
<feature type="disulfide bond" evidence="9">
    <location>
        <begin position="195"/>
        <end position="205"/>
    </location>
</feature>
<evidence type="ECO:0000256" key="6">
    <source>
        <dbReference type="ARBA" id="ARBA00022842"/>
    </source>
</evidence>
<dbReference type="EMBL" id="CQAZ01000011">
    <property type="protein sequence ID" value="CNH54656.1"/>
    <property type="molecule type" value="Genomic_DNA"/>
</dbReference>
<dbReference type="PROSITE" id="PS00123">
    <property type="entry name" value="ALKALINE_PHOSPHATASE"/>
    <property type="match status" value="1"/>
</dbReference>
<keyword evidence="4 12" id="KW-0378">Hydrolase</keyword>
<feature type="binding site" evidence="8">
    <location>
        <position position="396"/>
    </location>
    <ligand>
        <name>Zn(2+)</name>
        <dbReference type="ChEBI" id="CHEBI:29105"/>
        <label>2</label>
    </ligand>
</feature>
<dbReference type="InterPro" id="IPR001952">
    <property type="entry name" value="Alkaline_phosphatase"/>
</dbReference>
<dbReference type="Gene3D" id="3.40.720.10">
    <property type="entry name" value="Alkaline Phosphatase, subunit A"/>
    <property type="match status" value="1"/>
</dbReference>
<feature type="binding site" evidence="8">
    <location>
        <position position="397"/>
    </location>
    <ligand>
        <name>Zn(2+)</name>
        <dbReference type="ChEBI" id="CHEBI:29105"/>
        <label>2</label>
    </ligand>
</feature>
<sequence>MQNRVSTMSGIALSTLMLTSTLFTPNAVAAATGLYDRSAHGDVTQFGGARRLTEDQTQALRDSLSNKTVKNVILLIGDGMGDSEITSARNYALGAGGFFKGIDALPLTGQYTHYSLDKKTQKPDYVTDSAASATAWSSGVKTYNGALGVDVFGKDHATLLELAKKAGKATGNVSTAELQDATPAAQFAHVTGRKCYGPEETSEKCGTNALENGGRGSITEQMIAGRADVTLGGGSKSFSQVAKAGEWKDQSLRDQALARGYIIVENLDDLNAIKQADQQKPLLGLFSPGNMPVRWQGPKASYHGNLDKPPVTCENNSERTNDIPTLAVMTEKAIDLLKTNEQGFFLQVEGASIDKQDHAANPCGQFGETVDLDEAVQKALEFARTDGNTLVIVTADHAHSSQIIEADAKAPGLTQALTTKDGAIMAISYGNSEDDSQGHTGTQLRIAAYGPHAANVVGLTDQTDLFFTMRDAMAIK</sequence>
<feature type="signal peptide" evidence="11">
    <location>
        <begin position="1"/>
        <end position="29"/>
    </location>
</feature>
<feature type="binding site" evidence="8">
    <location>
        <position position="78"/>
    </location>
    <ligand>
        <name>Zn(2+)</name>
        <dbReference type="ChEBI" id="CHEBI:29105"/>
        <label>2</label>
    </ligand>
</feature>
<evidence type="ECO:0000256" key="10">
    <source>
        <dbReference type="RuleBase" id="RU003946"/>
    </source>
</evidence>
<evidence type="ECO:0000256" key="3">
    <source>
        <dbReference type="ARBA" id="ARBA00022723"/>
    </source>
</evidence>
<keyword evidence="14" id="KW-1185">Reference proteome</keyword>
<feature type="chain" id="PRO_5006694450" evidence="11">
    <location>
        <begin position="30"/>
        <end position="476"/>
    </location>
</feature>
<dbReference type="CDD" id="cd16012">
    <property type="entry name" value="ALP"/>
    <property type="match status" value="1"/>
</dbReference>
<dbReference type="NCBIfam" id="NF007810">
    <property type="entry name" value="PRK10518.1"/>
    <property type="match status" value="1"/>
</dbReference>
<evidence type="ECO:0000256" key="8">
    <source>
        <dbReference type="PIRSR" id="PIRSR601952-2"/>
    </source>
</evidence>
<name>A0A0T9PAJ2_9GAMM</name>
<accession>A0A0T9PAJ2</accession>
<dbReference type="Pfam" id="PF00245">
    <property type="entry name" value="Alk_phosphatase"/>
    <property type="match status" value="1"/>
</dbReference>
<protein>
    <submittedName>
        <fullName evidence="12">Alkaline phosphatase</fullName>
        <ecNumber evidence="12">3.1.3.1</ecNumber>
    </submittedName>
</protein>
<dbReference type="PRINTS" id="PR00113">
    <property type="entry name" value="ALKPHPHTASE"/>
</dbReference>
<dbReference type="Proteomes" id="UP000045840">
    <property type="component" value="Unassembled WGS sequence"/>
</dbReference>
<dbReference type="SUPFAM" id="SSF53649">
    <property type="entry name" value="Alkaline phosphatase-like"/>
    <property type="match status" value="1"/>
</dbReference>
<dbReference type="EC" id="3.1.3.1" evidence="12"/>
<organism evidence="12 15">
    <name type="scientific">Yersinia pekkanenii</name>
    <dbReference type="NCBI Taxonomy" id="1288385"/>
    <lineage>
        <taxon>Bacteria</taxon>
        <taxon>Pseudomonadati</taxon>
        <taxon>Pseudomonadota</taxon>
        <taxon>Gammaproteobacteria</taxon>
        <taxon>Enterobacterales</taxon>
        <taxon>Yersiniaceae</taxon>
        <taxon>Yersinia</taxon>
    </lineage>
</organism>
<comment type="cofactor">
    <cofactor evidence="8">
        <name>Zn(2+)</name>
        <dbReference type="ChEBI" id="CHEBI:29105"/>
    </cofactor>
    <text evidence="8">Binds 2 Zn(2+) ions.</text>
</comment>
<evidence type="ECO:0000256" key="11">
    <source>
        <dbReference type="SAM" id="SignalP"/>
    </source>
</evidence>
<feature type="binding site" evidence="8">
    <location>
        <position position="349"/>
    </location>
    <ligand>
        <name>Zn(2+)</name>
        <dbReference type="ChEBI" id="CHEBI:29105"/>
        <label>1</label>
    </ligand>
</feature>
<dbReference type="STRING" id="1288385.ERS137968_02597"/>
<evidence type="ECO:0000256" key="4">
    <source>
        <dbReference type="ARBA" id="ARBA00022801"/>
    </source>
</evidence>
<dbReference type="RefSeq" id="WP_049611943.1">
    <property type="nucleotide sequence ID" value="NZ_CAWMMU010000012.1"/>
</dbReference>